<feature type="domain" description="DRBM" evidence="8">
    <location>
        <begin position="94"/>
        <end position="162"/>
    </location>
</feature>
<dbReference type="Ensembl" id="ENSCLMT00005049191.1">
    <property type="protein sequence ID" value="ENSCLMP00005047555.1"/>
    <property type="gene ID" value="ENSCLMG00005021804.1"/>
</dbReference>
<dbReference type="Pfam" id="PF00035">
    <property type="entry name" value="dsrm"/>
    <property type="match status" value="2"/>
</dbReference>
<dbReference type="SMART" id="SM00358">
    <property type="entry name" value="DSRM"/>
    <property type="match status" value="2"/>
</dbReference>
<reference evidence="9" key="2">
    <citation type="submission" date="2025-09" db="UniProtKB">
        <authorList>
            <consortium name="Ensembl"/>
        </authorList>
    </citation>
    <scope>IDENTIFICATION</scope>
</reference>
<dbReference type="InterPro" id="IPR014720">
    <property type="entry name" value="dsRBD_dom"/>
</dbReference>
<evidence type="ECO:0000256" key="5">
    <source>
        <dbReference type="PROSITE-ProRule" id="PRU00266"/>
    </source>
</evidence>
<dbReference type="InterPro" id="IPR000719">
    <property type="entry name" value="Prot_kinase_dom"/>
</dbReference>
<keyword evidence="3" id="KW-0418">Kinase</keyword>
<feature type="domain" description="Protein kinase" evidence="7">
    <location>
        <begin position="224"/>
        <end position="488"/>
    </location>
</feature>
<keyword evidence="5" id="KW-0694">RNA-binding</keyword>
<dbReference type="GO" id="GO:0004694">
    <property type="term" value="F:eukaryotic translation initiation factor 2alpha kinase activity"/>
    <property type="evidence" value="ECO:0007669"/>
    <property type="project" value="TreeGrafter"/>
</dbReference>
<dbReference type="Gene3D" id="3.30.160.20">
    <property type="match status" value="2"/>
</dbReference>
<dbReference type="InterPro" id="IPR017441">
    <property type="entry name" value="Protein_kinase_ATP_BS"/>
</dbReference>
<dbReference type="PROSITE" id="PS50137">
    <property type="entry name" value="DS_RBD"/>
    <property type="match status" value="2"/>
</dbReference>
<dbReference type="InterPro" id="IPR050339">
    <property type="entry name" value="CC_SR_Kinase"/>
</dbReference>
<dbReference type="PROSITE" id="PS00107">
    <property type="entry name" value="PROTEIN_KINASE_ATP"/>
    <property type="match status" value="1"/>
</dbReference>
<evidence type="ECO:0000256" key="1">
    <source>
        <dbReference type="ARBA" id="ARBA00022679"/>
    </source>
</evidence>
<dbReference type="GeneTree" id="ENSGT00940000163863"/>
<accession>A0A8C3GAY2</accession>
<keyword evidence="4 6" id="KW-0067">ATP-binding</keyword>
<evidence type="ECO:0000256" key="4">
    <source>
        <dbReference type="ARBA" id="ARBA00022840"/>
    </source>
</evidence>
<dbReference type="Gene3D" id="1.10.510.10">
    <property type="entry name" value="Transferase(Phosphotransferase) domain 1"/>
    <property type="match status" value="1"/>
</dbReference>
<keyword evidence="1" id="KW-0808">Transferase</keyword>
<proteinExistence type="predicted"/>
<evidence type="ECO:0000259" key="7">
    <source>
        <dbReference type="PROSITE" id="PS50011"/>
    </source>
</evidence>
<dbReference type="GO" id="GO:0005737">
    <property type="term" value="C:cytoplasm"/>
    <property type="evidence" value="ECO:0007669"/>
    <property type="project" value="TreeGrafter"/>
</dbReference>
<evidence type="ECO:0000313" key="9">
    <source>
        <dbReference type="Ensembl" id="ENSCLMP00005047555.1"/>
    </source>
</evidence>
<evidence type="ECO:0000256" key="3">
    <source>
        <dbReference type="ARBA" id="ARBA00022777"/>
    </source>
</evidence>
<evidence type="ECO:0000259" key="8">
    <source>
        <dbReference type="PROSITE" id="PS50137"/>
    </source>
</evidence>
<dbReference type="PROSITE" id="PS50011">
    <property type="entry name" value="PROTEIN_KINASE_DOM"/>
    <property type="match status" value="1"/>
</dbReference>
<dbReference type="InterPro" id="IPR011009">
    <property type="entry name" value="Kinase-like_dom_sf"/>
</dbReference>
<keyword evidence="10" id="KW-1185">Reference proteome</keyword>
<name>A0A8C3GAY2_CYCLU</name>
<dbReference type="PANTHER" id="PTHR11042:SF166">
    <property type="entry name" value="EUKARYOTIC TRANSLATION INITIATION FACTOR 2-ALPHA KINASE 3"/>
    <property type="match status" value="1"/>
</dbReference>
<feature type="binding site" evidence="6">
    <location>
        <position position="253"/>
    </location>
    <ligand>
        <name>ATP</name>
        <dbReference type="ChEBI" id="CHEBI:30616"/>
    </ligand>
</feature>
<evidence type="ECO:0000256" key="6">
    <source>
        <dbReference type="PROSITE-ProRule" id="PRU10141"/>
    </source>
</evidence>
<dbReference type="PANTHER" id="PTHR11042">
    <property type="entry name" value="EUKARYOTIC TRANSLATION INITIATION FACTOR 2-ALPHA KINASE EIF2-ALPHA KINASE -RELATED"/>
    <property type="match status" value="1"/>
</dbReference>
<reference evidence="9" key="1">
    <citation type="submission" date="2025-08" db="UniProtKB">
        <authorList>
            <consortium name="Ensembl"/>
        </authorList>
    </citation>
    <scope>IDENTIFICATION</scope>
</reference>
<dbReference type="SUPFAM" id="SSF54768">
    <property type="entry name" value="dsRNA-binding domain-like"/>
    <property type="match status" value="2"/>
</dbReference>
<evidence type="ECO:0000256" key="2">
    <source>
        <dbReference type="ARBA" id="ARBA00022741"/>
    </source>
</evidence>
<feature type="domain" description="DRBM" evidence="8">
    <location>
        <begin position="1"/>
        <end position="68"/>
    </location>
</feature>
<dbReference type="GO" id="GO:0003723">
    <property type="term" value="F:RNA binding"/>
    <property type="evidence" value="ECO:0007669"/>
    <property type="project" value="UniProtKB-UniRule"/>
</dbReference>
<protein>
    <submittedName>
        <fullName evidence="9">Uncharacterized protein</fullName>
    </submittedName>
</protein>
<dbReference type="SMART" id="SM00220">
    <property type="entry name" value="S_TKc"/>
    <property type="match status" value="1"/>
</dbReference>
<organism evidence="9 10">
    <name type="scientific">Cyclopterus lumpus</name>
    <name type="common">Lumpsucker</name>
    <dbReference type="NCBI Taxonomy" id="8103"/>
    <lineage>
        <taxon>Eukaryota</taxon>
        <taxon>Metazoa</taxon>
        <taxon>Chordata</taxon>
        <taxon>Craniata</taxon>
        <taxon>Vertebrata</taxon>
        <taxon>Euteleostomi</taxon>
        <taxon>Actinopterygii</taxon>
        <taxon>Neopterygii</taxon>
        <taxon>Teleostei</taxon>
        <taxon>Neoteleostei</taxon>
        <taxon>Acanthomorphata</taxon>
        <taxon>Eupercaria</taxon>
        <taxon>Perciformes</taxon>
        <taxon>Cottioidei</taxon>
        <taxon>Cottales</taxon>
        <taxon>Cyclopteridae</taxon>
        <taxon>Cyclopterus</taxon>
    </lineage>
</organism>
<dbReference type="GO" id="GO:0005634">
    <property type="term" value="C:nucleus"/>
    <property type="evidence" value="ECO:0007669"/>
    <property type="project" value="TreeGrafter"/>
</dbReference>
<dbReference type="Gene3D" id="3.30.200.20">
    <property type="entry name" value="Phosphorylase Kinase, domain 1"/>
    <property type="match status" value="1"/>
</dbReference>
<dbReference type="Proteomes" id="UP000694565">
    <property type="component" value="Unplaced"/>
</dbReference>
<sequence length="500" mass="57437">MAVAKLNEYAQKARLDLRYEDVGCDGLDHIRTFTMRVILDGKTYDGVGKNKKEAKLKAAENALSILSEGTIDPLGKPNHGTRVNFQDNSCAETNFIGYINHYCQQTNRSQSYVEEERRGTPDKRQFFFKVIIDKKDYPVGEGKSVKKAKQNAAQLAWSALQEQPDWDRQVYHVLYFFKSLNIHAVRVQLLNPFIPLFSKDAVKDQNTGNSQNETSIESRFTLDFDSMEYLGIGAFGRVYKARHKLLEKDFAVKVVCLEEKSLREVGTLSDLLHPNIVRYYVSWLEHSEYQGDSDSTDSSYLYIQMELCDTKTLKEWIEEKNTQSLQDSKRREEGLSIAQQIVSGVEYIHSKKHIHRDLKPANILFGLGGEVKIGDFGLVTRDDDGDALIERTKDSGTVSYMAPEQNKKNYDRKVDIFALGLIFLELFWKVSTGHEKMFTEARCQNLPKDFPQTFLQENRIMELMLREKPEERPEASKVKAELECAKTFNAQNERQKNATV</sequence>
<evidence type="ECO:0000313" key="10">
    <source>
        <dbReference type="Proteomes" id="UP000694565"/>
    </source>
</evidence>
<dbReference type="Pfam" id="PF00069">
    <property type="entry name" value="Pkinase"/>
    <property type="match status" value="1"/>
</dbReference>
<dbReference type="GO" id="GO:0005524">
    <property type="term" value="F:ATP binding"/>
    <property type="evidence" value="ECO:0007669"/>
    <property type="project" value="UniProtKB-UniRule"/>
</dbReference>
<keyword evidence="2 6" id="KW-0547">Nucleotide-binding</keyword>
<dbReference type="SUPFAM" id="SSF56112">
    <property type="entry name" value="Protein kinase-like (PK-like)"/>
    <property type="match status" value="1"/>
</dbReference>
<dbReference type="AlphaFoldDB" id="A0A8C3GAY2"/>